<dbReference type="PANTHER" id="PTHR42760:SF40">
    <property type="entry name" value="3-OXOACYL-[ACYL-CARRIER-PROTEIN] REDUCTASE, CHLOROPLASTIC"/>
    <property type="match status" value="1"/>
</dbReference>
<keyword evidence="4" id="KW-1185">Reference proteome</keyword>
<gene>
    <name evidence="3" type="ORF">GCM10011588_65490</name>
</gene>
<dbReference type="RefSeq" id="WP_058852974.1">
    <property type="nucleotide sequence ID" value="NZ_BMMH01000029.1"/>
</dbReference>
<dbReference type="PANTHER" id="PTHR42760">
    <property type="entry name" value="SHORT-CHAIN DEHYDROGENASES/REDUCTASES FAMILY MEMBER"/>
    <property type="match status" value="1"/>
</dbReference>
<dbReference type="EMBL" id="BMMH01000029">
    <property type="protein sequence ID" value="GGL41715.1"/>
    <property type="molecule type" value="Genomic_DNA"/>
</dbReference>
<dbReference type="Pfam" id="PF13561">
    <property type="entry name" value="adh_short_C2"/>
    <property type="match status" value="1"/>
</dbReference>
<dbReference type="GO" id="GO:0030497">
    <property type="term" value="P:fatty acid elongation"/>
    <property type="evidence" value="ECO:0007669"/>
    <property type="project" value="TreeGrafter"/>
</dbReference>
<reference evidence="3" key="2">
    <citation type="submission" date="2020-09" db="EMBL/GenBank/DDBJ databases">
        <authorList>
            <person name="Sun Q."/>
            <person name="Zhou Y."/>
        </authorList>
    </citation>
    <scope>NUCLEOTIDE SEQUENCE</scope>
    <source>
        <strain evidence="3">CGMCC 4.3508</strain>
    </source>
</reference>
<comment type="similarity">
    <text evidence="1">Belongs to the short-chain dehydrogenases/reductases (SDR) family.</text>
</comment>
<evidence type="ECO:0000313" key="4">
    <source>
        <dbReference type="Proteomes" id="UP000638263"/>
    </source>
</evidence>
<proteinExistence type="inferred from homology"/>
<organism evidence="3 4">
    <name type="scientific">Nocardia jinanensis</name>
    <dbReference type="NCBI Taxonomy" id="382504"/>
    <lineage>
        <taxon>Bacteria</taxon>
        <taxon>Bacillati</taxon>
        <taxon>Actinomycetota</taxon>
        <taxon>Actinomycetes</taxon>
        <taxon>Mycobacteriales</taxon>
        <taxon>Nocardiaceae</taxon>
        <taxon>Nocardia</taxon>
    </lineage>
</organism>
<reference evidence="3" key="1">
    <citation type="journal article" date="2014" name="Int. J. Syst. Evol. Microbiol.">
        <title>Complete genome sequence of Corynebacterium casei LMG S-19264T (=DSM 44701T), isolated from a smear-ripened cheese.</title>
        <authorList>
            <consortium name="US DOE Joint Genome Institute (JGI-PGF)"/>
            <person name="Walter F."/>
            <person name="Albersmeier A."/>
            <person name="Kalinowski J."/>
            <person name="Ruckert C."/>
        </authorList>
    </citation>
    <scope>NUCLEOTIDE SEQUENCE</scope>
    <source>
        <strain evidence="3">CGMCC 4.3508</strain>
    </source>
</reference>
<name>A0A917RW52_9NOCA</name>
<dbReference type="SUPFAM" id="SSF51735">
    <property type="entry name" value="NAD(P)-binding Rossmann-fold domains"/>
    <property type="match status" value="1"/>
</dbReference>
<protein>
    <submittedName>
        <fullName evidence="3">Short-chain dehydrogenase</fullName>
    </submittedName>
</protein>
<evidence type="ECO:0000313" key="3">
    <source>
        <dbReference type="EMBL" id="GGL41715.1"/>
    </source>
</evidence>
<dbReference type="GO" id="GO:0016616">
    <property type="term" value="F:oxidoreductase activity, acting on the CH-OH group of donors, NAD or NADP as acceptor"/>
    <property type="evidence" value="ECO:0007669"/>
    <property type="project" value="TreeGrafter"/>
</dbReference>
<accession>A0A917RW52</accession>
<dbReference type="Gene3D" id="3.40.50.720">
    <property type="entry name" value="NAD(P)-binding Rossmann-like Domain"/>
    <property type="match status" value="1"/>
</dbReference>
<dbReference type="InterPro" id="IPR002347">
    <property type="entry name" value="SDR_fam"/>
</dbReference>
<sequence length="265" mass="28394">MALLEHKIALITGGGAGFGRAMVTRFAREGARVLVAEYDAAHCEALRADYDGNDRVQVVPTDVREKDQVLAAVGAAVEIFGGLDILVNNAITLSPRLPLEQKTDEILDGSLHAGLWAAWWAMQAARPHLAARGGGSIINFSSIDVDTGAWLNADYIVTKSAIMGLTRNAAHEWGRFGIRVNAIAPTGMGTQFMKYVDEVPGFAERSAALKPLGRNGDPEQDIAPVAVFLASEMSRYITGELIHVDGGLHLPGYQSRPPDLTAYTS</sequence>
<dbReference type="InterPro" id="IPR036291">
    <property type="entry name" value="NAD(P)-bd_dom_sf"/>
</dbReference>
<dbReference type="Proteomes" id="UP000638263">
    <property type="component" value="Unassembled WGS sequence"/>
</dbReference>
<comment type="caution">
    <text evidence="3">The sequence shown here is derived from an EMBL/GenBank/DDBJ whole genome shotgun (WGS) entry which is preliminary data.</text>
</comment>
<keyword evidence="2" id="KW-0560">Oxidoreductase</keyword>
<dbReference type="CDD" id="cd05233">
    <property type="entry name" value="SDR_c"/>
    <property type="match status" value="1"/>
</dbReference>
<evidence type="ECO:0000256" key="2">
    <source>
        <dbReference type="ARBA" id="ARBA00023002"/>
    </source>
</evidence>
<dbReference type="FunFam" id="3.40.50.720:FF:000084">
    <property type="entry name" value="Short-chain dehydrogenase reductase"/>
    <property type="match status" value="1"/>
</dbReference>
<dbReference type="PRINTS" id="PR00081">
    <property type="entry name" value="GDHRDH"/>
</dbReference>
<evidence type="ECO:0000256" key="1">
    <source>
        <dbReference type="ARBA" id="ARBA00006484"/>
    </source>
</evidence>
<dbReference type="PRINTS" id="PR00080">
    <property type="entry name" value="SDRFAMILY"/>
</dbReference>
<dbReference type="AlphaFoldDB" id="A0A917RW52"/>